<evidence type="ECO:0000256" key="8">
    <source>
        <dbReference type="ARBA" id="ARBA00022977"/>
    </source>
</evidence>
<dbReference type="GO" id="GO:0016740">
    <property type="term" value="F:transferase activity"/>
    <property type="evidence" value="ECO:0007669"/>
    <property type="project" value="UniProtKB-KW"/>
</dbReference>
<evidence type="ECO:0000256" key="1">
    <source>
        <dbReference type="ARBA" id="ARBA00003469"/>
    </source>
</evidence>
<dbReference type="InterPro" id="IPR015168">
    <property type="entry name" value="SsuA/THI5"/>
</dbReference>
<dbReference type="GO" id="GO:0046872">
    <property type="term" value="F:metal ion binding"/>
    <property type="evidence" value="ECO:0007669"/>
    <property type="project" value="UniProtKB-KW"/>
</dbReference>
<evidence type="ECO:0000256" key="4">
    <source>
        <dbReference type="ARBA" id="ARBA00011738"/>
    </source>
</evidence>
<evidence type="ECO:0000313" key="14">
    <source>
        <dbReference type="EMBL" id="MBS4182451.1"/>
    </source>
</evidence>
<evidence type="ECO:0000259" key="13">
    <source>
        <dbReference type="Pfam" id="PF09084"/>
    </source>
</evidence>
<comment type="similarity">
    <text evidence="3">Belongs to the NMT1/THI5 family.</text>
</comment>
<evidence type="ECO:0000256" key="7">
    <source>
        <dbReference type="ARBA" id="ARBA00022898"/>
    </source>
</evidence>
<comment type="subunit">
    <text evidence="4">Homodimer.</text>
</comment>
<evidence type="ECO:0000256" key="2">
    <source>
        <dbReference type="ARBA" id="ARBA00004948"/>
    </source>
</evidence>
<dbReference type="AlphaFoldDB" id="A0A942Y8J6"/>
<feature type="domain" description="SsuA/THI5-like" evidence="13">
    <location>
        <begin position="53"/>
        <end position="251"/>
    </location>
</feature>
<comment type="catalytic activity">
    <reaction evidence="11">
        <text>N(6)-(pyridoxal phosphate)-L-lysyl-[4-amino-5-hydroxymethyl-2-methylpyrimidine phosphate synthase] + L-histidyl-[4-amino-5-hydroxymethyl-2-methylpyrimidine phosphate synthase] + 2 Fe(3+) + 4 H2O = L-lysyl-[4-amino-5-hydroxymethyl-2-methylpyrimidine phosphate synthase] + (2S)-2-amino-5-hydroxy-4-oxopentanoyl-[4-amino-5-hydroxymethyl-2-methylpyrimidine phosphate synthase] + 4-amino-2-methyl-5-(phosphooxymethyl)pyrimidine + 3-oxopropanoate + 2 Fe(2+) + 2 H(+)</text>
        <dbReference type="Rhea" id="RHEA:65756"/>
        <dbReference type="Rhea" id="RHEA-COMP:16892"/>
        <dbReference type="Rhea" id="RHEA-COMP:16893"/>
        <dbReference type="Rhea" id="RHEA-COMP:16894"/>
        <dbReference type="Rhea" id="RHEA-COMP:16895"/>
        <dbReference type="ChEBI" id="CHEBI:15377"/>
        <dbReference type="ChEBI" id="CHEBI:15378"/>
        <dbReference type="ChEBI" id="CHEBI:29033"/>
        <dbReference type="ChEBI" id="CHEBI:29034"/>
        <dbReference type="ChEBI" id="CHEBI:29969"/>
        <dbReference type="ChEBI" id="CHEBI:29979"/>
        <dbReference type="ChEBI" id="CHEBI:33190"/>
        <dbReference type="ChEBI" id="CHEBI:58354"/>
        <dbReference type="ChEBI" id="CHEBI:143915"/>
        <dbReference type="ChEBI" id="CHEBI:157692"/>
    </reaction>
    <physiologicalReaction direction="left-to-right" evidence="11">
        <dbReference type="Rhea" id="RHEA:65757"/>
    </physiologicalReaction>
</comment>
<feature type="chain" id="PRO_5039104913" description="Thiamine pyrimidine synthase" evidence="12">
    <location>
        <begin position="24"/>
        <end position="349"/>
    </location>
</feature>
<evidence type="ECO:0000256" key="5">
    <source>
        <dbReference type="ARBA" id="ARBA00022679"/>
    </source>
</evidence>
<evidence type="ECO:0000256" key="9">
    <source>
        <dbReference type="ARBA" id="ARBA00023004"/>
    </source>
</evidence>
<dbReference type="GO" id="GO:0009228">
    <property type="term" value="P:thiamine biosynthetic process"/>
    <property type="evidence" value="ECO:0007669"/>
    <property type="project" value="UniProtKB-KW"/>
</dbReference>
<name>A0A942Y8J6_9BACI</name>
<evidence type="ECO:0000256" key="3">
    <source>
        <dbReference type="ARBA" id="ARBA00009406"/>
    </source>
</evidence>
<dbReference type="Gene3D" id="3.40.190.10">
    <property type="entry name" value="Periplasmic binding protein-like II"/>
    <property type="match status" value="2"/>
</dbReference>
<reference evidence="14" key="1">
    <citation type="submission" date="2021-05" db="EMBL/GenBank/DDBJ databases">
        <title>Novel Bacillus species.</title>
        <authorList>
            <person name="Liu G."/>
        </authorList>
    </citation>
    <scope>NUCLEOTIDE SEQUENCE</scope>
    <source>
        <strain evidence="14">FJAT-50051</strain>
    </source>
</reference>
<evidence type="ECO:0000256" key="12">
    <source>
        <dbReference type="SAM" id="SignalP"/>
    </source>
</evidence>
<keyword evidence="7" id="KW-0663">Pyridoxal phosphate</keyword>
<dbReference type="PANTHER" id="PTHR31528">
    <property type="entry name" value="4-AMINO-5-HYDROXYMETHYL-2-METHYLPYRIMIDINE PHOSPHATE SYNTHASE THI11-RELATED"/>
    <property type="match status" value="1"/>
</dbReference>
<dbReference type="InterPro" id="IPR027939">
    <property type="entry name" value="NMT1/THI5"/>
</dbReference>
<proteinExistence type="inferred from homology"/>
<comment type="function">
    <text evidence="1">Responsible for the formation of the pyrimidine heterocycle in the thiamine biosynthesis pathway. Catalyzes the formation of hydroxymethylpyrimidine phosphate (HMP-P) from histidine and pyridoxal phosphate (PLP). The protein uses PLP and the active site histidine to form HMP-P, generating an inactive enzyme. The enzyme can only undergo a single turnover, which suggests it is a suicide enzyme.</text>
</comment>
<keyword evidence="6" id="KW-0479">Metal-binding</keyword>
<evidence type="ECO:0000256" key="11">
    <source>
        <dbReference type="ARBA" id="ARBA00048179"/>
    </source>
</evidence>
<dbReference type="Pfam" id="PF09084">
    <property type="entry name" value="NMT1"/>
    <property type="match status" value="1"/>
</dbReference>
<organism evidence="14">
    <name type="scientific">Neobacillus citreus</name>
    <dbReference type="NCBI Taxonomy" id="2833578"/>
    <lineage>
        <taxon>Bacteria</taxon>
        <taxon>Bacillati</taxon>
        <taxon>Bacillota</taxon>
        <taxon>Bacilli</taxon>
        <taxon>Bacillales</taxon>
        <taxon>Bacillaceae</taxon>
        <taxon>Neobacillus</taxon>
    </lineage>
</organism>
<comment type="pathway">
    <text evidence="2">Cofactor biosynthesis; thiamine diphosphate biosynthesis.</text>
</comment>
<dbReference type="PROSITE" id="PS51257">
    <property type="entry name" value="PROKAR_LIPOPROTEIN"/>
    <property type="match status" value="1"/>
</dbReference>
<sequence length="349" mass="37557">MTRPIRRRSILAATALAVATTVALTGCATSSSSASSDDGTTTMKLVLGWYADPESGGFYAGQTEGLYEKAGIDLSIQQGGPTVSGTQIVAGGRADIGMGDAAAVAEAQQQGIPIVAIGALYQTNPVGVMVHADSGMDSFDDMAGHTWVVQTGNVGVEYMQQEKGLDFDTQAYQGSIANFIKDDSLVQQGWPTNEVYQAQEQGVDTTFFSYASAGFNPYNDVIFTTKKYLQEHPDEVKAFLDASMNGWKQYMGDIDVAERANAQLEKVNSQQTSESVWFAWDKQREYVVDGDGAEQLGTMTTERWTTLVDQLVELGVLDERIPAKDLFDASYLPDVAAPIDLPAAPEGSY</sequence>
<protein>
    <recommendedName>
        <fullName evidence="10">Thiamine pyrimidine synthase</fullName>
    </recommendedName>
</protein>
<keyword evidence="8" id="KW-0784">Thiamine biosynthesis</keyword>
<dbReference type="PANTHER" id="PTHR31528:SF1">
    <property type="entry name" value="4-AMINO-5-HYDROXYMETHYL-2-METHYLPYRIMIDINE PHOSPHATE SYNTHASE THI11-RELATED"/>
    <property type="match status" value="1"/>
</dbReference>
<evidence type="ECO:0000256" key="6">
    <source>
        <dbReference type="ARBA" id="ARBA00022723"/>
    </source>
</evidence>
<dbReference type="InterPro" id="IPR006311">
    <property type="entry name" value="TAT_signal"/>
</dbReference>
<keyword evidence="9" id="KW-0408">Iron</keyword>
<dbReference type="EMBL" id="JAGYPE010000002">
    <property type="protein sequence ID" value="MBS4182451.1"/>
    <property type="molecule type" value="Genomic_DNA"/>
</dbReference>
<dbReference type="PROSITE" id="PS51318">
    <property type="entry name" value="TAT"/>
    <property type="match status" value="1"/>
</dbReference>
<keyword evidence="5" id="KW-0808">Transferase</keyword>
<dbReference type="SUPFAM" id="SSF53850">
    <property type="entry name" value="Periplasmic binding protein-like II"/>
    <property type="match status" value="1"/>
</dbReference>
<accession>A0A942Y8J6</accession>
<feature type="signal peptide" evidence="12">
    <location>
        <begin position="1"/>
        <end position="23"/>
    </location>
</feature>
<gene>
    <name evidence="14" type="ORF">KHB02_13720</name>
</gene>
<comment type="caution">
    <text evidence="14">The sequence shown here is derived from an EMBL/GenBank/DDBJ whole genome shotgun (WGS) entry which is preliminary data.</text>
</comment>
<evidence type="ECO:0000256" key="10">
    <source>
        <dbReference type="ARBA" id="ARBA00033171"/>
    </source>
</evidence>
<keyword evidence="12" id="KW-0732">Signal</keyword>